<dbReference type="InterPro" id="IPR000169">
    <property type="entry name" value="Pept_cys_AS"/>
</dbReference>
<keyword evidence="3" id="KW-0472">Membrane</keyword>
<dbReference type="Gene3D" id="3.90.70.10">
    <property type="entry name" value="Cysteine proteinases"/>
    <property type="match status" value="1"/>
</dbReference>
<evidence type="ECO:0000256" key="2">
    <source>
        <dbReference type="ARBA" id="ARBA00023145"/>
    </source>
</evidence>
<evidence type="ECO:0000256" key="1">
    <source>
        <dbReference type="ARBA" id="ARBA00008455"/>
    </source>
</evidence>
<dbReference type="InterPro" id="IPR013128">
    <property type="entry name" value="Peptidase_C1A"/>
</dbReference>
<evidence type="ECO:0000313" key="6">
    <source>
        <dbReference type="EMBL" id="CAB9519846.1"/>
    </source>
</evidence>
<feature type="domain" description="Peptidase C1A papain C-terminal" evidence="5">
    <location>
        <begin position="199"/>
        <end position="429"/>
    </location>
</feature>
<keyword evidence="6" id="KW-0645">Protease</keyword>
<keyword evidence="6" id="KW-0378">Hydrolase</keyword>
<dbReference type="InterPro" id="IPR038765">
    <property type="entry name" value="Papain-like_cys_pep_sf"/>
</dbReference>
<dbReference type="SUPFAM" id="SSF54001">
    <property type="entry name" value="Cysteine proteinases"/>
    <property type="match status" value="1"/>
</dbReference>
<dbReference type="InterPro" id="IPR039417">
    <property type="entry name" value="Peptidase_C1A_papain-like"/>
</dbReference>
<dbReference type="InterPro" id="IPR000668">
    <property type="entry name" value="Peptidase_C1A_C"/>
</dbReference>
<keyword evidence="7" id="KW-1185">Reference proteome</keyword>
<gene>
    <name evidence="6" type="ORF">SEMRO_1051_G235710.1</name>
</gene>
<name>A0A9N8EE87_9STRA</name>
<dbReference type="AlphaFoldDB" id="A0A9N8EE87"/>
<dbReference type="PANTHER" id="PTHR12411">
    <property type="entry name" value="CYSTEINE PROTEASE FAMILY C1-RELATED"/>
    <property type="match status" value="1"/>
</dbReference>
<keyword evidence="3" id="KW-0812">Transmembrane</keyword>
<dbReference type="Proteomes" id="UP001153069">
    <property type="component" value="Unassembled WGS sequence"/>
</dbReference>
<dbReference type="EMBL" id="CAICTM010001049">
    <property type="protein sequence ID" value="CAB9519846.1"/>
    <property type="molecule type" value="Genomic_DNA"/>
</dbReference>
<dbReference type="GO" id="GO:0008234">
    <property type="term" value="F:cysteine-type peptidase activity"/>
    <property type="evidence" value="ECO:0007669"/>
    <property type="project" value="InterPro"/>
</dbReference>
<sequence length="489" mass="53635">MMPRRRHSPMFAIRSFTIRVLLIAFCLAPSSLAQFNSSCSEDAVANCASENRICYIAVVSQEETCGPCVEGYVDFPPGAVVTLEASTNTDLTRLYNCFAIDKLTVALFIERFAPTFLNGQVGNETQRLIALVEAARTVAEFNRKSGDTNTSREAVELALNEFAMDTPEERETLLGYLRPEEGEDTGSNNVFVPSVDTPYPSSVNWRELGAVTSVKNQGRCGCCWAISTVGALEGAAAIASNFTYLQSLSFQQFISCDLAHKGCNGGFPSQAFDYADDRGVAKWEDYPYTDGKSGTTTETCELKGKPIEVETGPGYKVNYYGDVDDDTFTKRVDRMKSALAKGPVAISINANCARIMLYRKGILTDDGACACTPDMETCHNHAILMVGYSDNALIPYWIIKNSWGFLWGEGGYFRVAQLNPLDTENSYGLFGVLAEGIIPEGTAKSTGKVFDKNERRPTWWKVLVACLVILGVCVIALVALFAWERFGKK</sequence>
<accession>A0A9N8EE87</accession>
<comment type="similarity">
    <text evidence="1">Belongs to the peptidase C1 family.</text>
</comment>
<dbReference type="PROSITE" id="PS00640">
    <property type="entry name" value="THIOL_PROTEASE_ASN"/>
    <property type="match status" value="1"/>
</dbReference>
<feature type="chain" id="PRO_5040429127" evidence="4">
    <location>
        <begin position="34"/>
        <end position="489"/>
    </location>
</feature>
<keyword evidence="2" id="KW-0865">Zymogen</keyword>
<dbReference type="SMART" id="SM00645">
    <property type="entry name" value="Pept_C1"/>
    <property type="match status" value="1"/>
</dbReference>
<evidence type="ECO:0000256" key="3">
    <source>
        <dbReference type="SAM" id="Phobius"/>
    </source>
</evidence>
<dbReference type="PROSITE" id="PS00139">
    <property type="entry name" value="THIOL_PROTEASE_CYS"/>
    <property type="match status" value="1"/>
</dbReference>
<keyword evidence="3" id="KW-1133">Transmembrane helix</keyword>
<dbReference type="OrthoDB" id="45178at2759"/>
<dbReference type="Pfam" id="PF00112">
    <property type="entry name" value="Peptidase_C1"/>
    <property type="match status" value="1"/>
</dbReference>
<comment type="caution">
    <text evidence="6">The sequence shown here is derived from an EMBL/GenBank/DDBJ whole genome shotgun (WGS) entry which is preliminary data.</text>
</comment>
<organism evidence="6 7">
    <name type="scientific">Seminavis robusta</name>
    <dbReference type="NCBI Taxonomy" id="568900"/>
    <lineage>
        <taxon>Eukaryota</taxon>
        <taxon>Sar</taxon>
        <taxon>Stramenopiles</taxon>
        <taxon>Ochrophyta</taxon>
        <taxon>Bacillariophyta</taxon>
        <taxon>Bacillariophyceae</taxon>
        <taxon>Bacillariophycidae</taxon>
        <taxon>Naviculales</taxon>
        <taxon>Naviculaceae</taxon>
        <taxon>Seminavis</taxon>
    </lineage>
</organism>
<keyword evidence="4" id="KW-0732">Signal</keyword>
<evidence type="ECO:0000256" key="4">
    <source>
        <dbReference type="SAM" id="SignalP"/>
    </source>
</evidence>
<dbReference type="PRINTS" id="PR00705">
    <property type="entry name" value="PAPAIN"/>
</dbReference>
<proteinExistence type="inferred from homology"/>
<feature type="signal peptide" evidence="4">
    <location>
        <begin position="1"/>
        <end position="33"/>
    </location>
</feature>
<dbReference type="InterPro" id="IPR025661">
    <property type="entry name" value="Pept_asp_AS"/>
</dbReference>
<dbReference type="CDD" id="cd02248">
    <property type="entry name" value="Peptidase_C1A"/>
    <property type="match status" value="1"/>
</dbReference>
<evidence type="ECO:0000259" key="5">
    <source>
        <dbReference type="SMART" id="SM00645"/>
    </source>
</evidence>
<dbReference type="GO" id="GO:0006508">
    <property type="term" value="P:proteolysis"/>
    <property type="evidence" value="ECO:0007669"/>
    <property type="project" value="UniProtKB-KW"/>
</dbReference>
<evidence type="ECO:0000313" key="7">
    <source>
        <dbReference type="Proteomes" id="UP001153069"/>
    </source>
</evidence>
<protein>
    <submittedName>
        <fullName evidence="6">Senescence-specific cysteine protease SAG39</fullName>
    </submittedName>
</protein>
<feature type="transmembrane region" description="Helical" evidence="3">
    <location>
        <begin position="459"/>
        <end position="483"/>
    </location>
</feature>
<reference evidence="6" key="1">
    <citation type="submission" date="2020-06" db="EMBL/GenBank/DDBJ databases">
        <authorList>
            <consortium name="Plant Systems Biology data submission"/>
        </authorList>
    </citation>
    <scope>NUCLEOTIDE SEQUENCE</scope>
    <source>
        <strain evidence="6">D6</strain>
    </source>
</reference>